<name>A0A6C0HPR5_9ZZZZ</name>
<feature type="transmembrane region" description="Helical" evidence="1">
    <location>
        <begin position="7"/>
        <end position="24"/>
    </location>
</feature>
<feature type="transmembrane region" description="Helical" evidence="1">
    <location>
        <begin position="159"/>
        <end position="176"/>
    </location>
</feature>
<keyword evidence="1" id="KW-0472">Membrane</keyword>
<sequence length="214" mass="25734">MCWNQAVSLNTFLFSMFVLCLIIYNNNYTQYKVKSVNTIWIYLFFCSFIFMQLFEFFIWRNIDDKFYNHVFSVMAALLLVIQPVASLMILTNVPLRNVLLIVYLVLSIPYFIYKFNTQNMRTIVSDKGHLRWLFFNQAPVIFIVWLFFFLFSLVYEKKWSGFLFGFLSLCIFYYNYANDHTMGSMWCWVVNSVMIYYAAYLLIYLPFCDKKGLC</sequence>
<reference evidence="2" key="1">
    <citation type="journal article" date="2020" name="Nature">
        <title>Giant virus diversity and host interactions through global metagenomics.</title>
        <authorList>
            <person name="Schulz F."/>
            <person name="Roux S."/>
            <person name="Paez-Espino D."/>
            <person name="Jungbluth S."/>
            <person name="Walsh D.A."/>
            <person name="Denef V.J."/>
            <person name="McMahon K.D."/>
            <person name="Konstantinidis K.T."/>
            <person name="Eloe-Fadrosh E.A."/>
            <person name="Kyrpides N.C."/>
            <person name="Woyke T."/>
        </authorList>
    </citation>
    <scope>NUCLEOTIDE SEQUENCE</scope>
    <source>
        <strain evidence="2">GVMAG-M-3300023184-165</strain>
    </source>
</reference>
<feature type="transmembrane region" description="Helical" evidence="1">
    <location>
        <begin position="188"/>
        <end position="207"/>
    </location>
</feature>
<feature type="transmembrane region" description="Helical" evidence="1">
    <location>
        <begin position="66"/>
        <end position="89"/>
    </location>
</feature>
<proteinExistence type="predicted"/>
<dbReference type="AlphaFoldDB" id="A0A6C0HPR5"/>
<accession>A0A6C0HPR5</accession>
<evidence type="ECO:0000256" key="1">
    <source>
        <dbReference type="SAM" id="Phobius"/>
    </source>
</evidence>
<organism evidence="2">
    <name type="scientific">viral metagenome</name>
    <dbReference type="NCBI Taxonomy" id="1070528"/>
    <lineage>
        <taxon>unclassified sequences</taxon>
        <taxon>metagenomes</taxon>
        <taxon>organismal metagenomes</taxon>
    </lineage>
</organism>
<feature type="transmembrane region" description="Helical" evidence="1">
    <location>
        <begin position="39"/>
        <end position="59"/>
    </location>
</feature>
<keyword evidence="1" id="KW-0812">Transmembrane</keyword>
<dbReference type="EMBL" id="MN740003">
    <property type="protein sequence ID" value="QHT82698.1"/>
    <property type="molecule type" value="Genomic_DNA"/>
</dbReference>
<feature type="transmembrane region" description="Helical" evidence="1">
    <location>
        <begin position="95"/>
        <end position="113"/>
    </location>
</feature>
<feature type="transmembrane region" description="Helical" evidence="1">
    <location>
        <begin position="133"/>
        <end position="153"/>
    </location>
</feature>
<protein>
    <submittedName>
        <fullName evidence="2">Uncharacterized protein</fullName>
    </submittedName>
</protein>
<evidence type="ECO:0000313" key="2">
    <source>
        <dbReference type="EMBL" id="QHT82698.1"/>
    </source>
</evidence>
<keyword evidence="1" id="KW-1133">Transmembrane helix</keyword>